<dbReference type="PROSITE" id="PS50088">
    <property type="entry name" value="ANK_REPEAT"/>
    <property type="match status" value="1"/>
</dbReference>
<dbReference type="Proteomes" id="UP000037460">
    <property type="component" value="Unassembled WGS sequence"/>
</dbReference>
<dbReference type="PROSITE" id="PS50902">
    <property type="entry name" value="FLAVODOXIN_LIKE"/>
    <property type="match status" value="1"/>
</dbReference>
<feature type="domain" description="Flavodoxin-like" evidence="4">
    <location>
        <begin position="186"/>
        <end position="349"/>
    </location>
</feature>
<dbReference type="InterPro" id="IPR029039">
    <property type="entry name" value="Flavoprotein-like_sf"/>
</dbReference>
<accession>A0A0M0K9P5</accession>
<dbReference type="Gene3D" id="1.25.40.20">
    <property type="entry name" value="Ankyrin repeat-containing domain"/>
    <property type="match status" value="1"/>
</dbReference>
<dbReference type="InterPro" id="IPR002110">
    <property type="entry name" value="Ankyrin_rpt"/>
</dbReference>
<dbReference type="GO" id="GO:0050660">
    <property type="term" value="F:flavin adenine dinucleotide binding"/>
    <property type="evidence" value="ECO:0007669"/>
    <property type="project" value="TreeGrafter"/>
</dbReference>
<dbReference type="AlphaFoldDB" id="A0A0M0K9P5"/>
<keyword evidence="3" id="KW-0472">Membrane</keyword>
<name>A0A0M0K9P5_9EUKA</name>
<dbReference type="GO" id="GO:0004783">
    <property type="term" value="F:sulfite reductase (NADPH) activity"/>
    <property type="evidence" value="ECO:0007669"/>
    <property type="project" value="TreeGrafter"/>
</dbReference>
<keyword evidence="3" id="KW-0812">Transmembrane</keyword>
<dbReference type="PANTHER" id="PTHR19384:SF109">
    <property type="entry name" value="SULFITE REDUCTASE [NADPH] FLAVOPROTEIN COMPONENT"/>
    <property type="match status" value="1"/>
</dbReference>
<evidence type="ECO:0000313" key="6">
    <source>
        <dbReference type="Proteomes" id="UP000037460"/>
    </source>
</evidence>
<dbReference type="Gene3D" id="3.40.50.360">
    <property type="match status" value="1"/>
</dbReference>
<dbReference type="Pfam" id="PF12796">
    <property type="entry name" value="Ank_2"/>
    <property type="match status" value="1"/>
</dbReference>
<comment type="caution">
    <text evidence="5">The sequence shown here is derived from an EMBL/GenBank/DDBJ whole genome shotgun (WGS) entry which is preliminary data.</text>
</comment>
<keyword evidence="1" id="KW-0285">Flavoprotein</keyword>
<feature type="non-terminal residue" evidence="5">
    <location>
        <position position="1"/>
    </location>
</feature>
<keyword evidence="3" id="KW-1133">Transmembrane helix</keyword>
<dbReference type="GO" id="GO:0010181">
    <property type="term" value="F:FMN binding"/>
    <property type="evidence" value="ECO:0007669"/>
    <property type="project" value="InterPro"/>
</dbReference>
<sequence>PDDEREALDVAATLGHTAIVDALLDAAAARESAINKADLPTAMSAVAGATSVTDPAKQRALHVAAGAGRTGLALVLLHTGAVAGALDASGSGTALHAAASGTALHAAASGTALHAAASGGHTVTVLTLLNHGCPLSALDGKGRSALALALLHGHEQTAFAMLRSAGEAETLAALRHLITPGKKTRVLCVYGSESGNAKHGLERLVRKWKAAATNFEIVDVLTGNELAKKLGGGGNASAKNLEFVAQTADVLLVCTSSYGAGDPPSNMRELTKILGLEASMKSTALVGVQHAVLGYGSTTYTTFQNIPRLTDKFLGDCGSRRMTMRAEIDEHDPEPGNEAEYKRWDADVFQLLQALPPANTPPACEWSQPAGKIALLEEDEEDEERGIPMVYMAGGILFAALAAATWYLNHQ</sequence>
<dbReference type="SUPFAM" id="SSF48403">
    <property type="entry name" value="Ankyrin repeat"/>
    <property type="match status" value="1"/>
</dbReference>
<feature type="repeat" description="ANK" evidence="2">
    <location>
        <begin position="108"/>
        <end position="140"/>
    </location>
</feature>
<dbReference type="EMBL" id="JWZX01000973">
    <property type="protein sequence ID" value="KOO35133.1"/>
    <property type="molecule type" value="Genomic_DNA"/>
</dbReference>
<evidence type="ECO:0000256" key="3">
    <source>
        <dbReference type="SAM" id="Phobius"/>
    </source>
</evidence>
<evidence type="ECO:0000256" key="1">
    <source>
        <dbReference type="ARBA" id="ARBA00022630"/>
    </source>
</evidence>
<protein>
    <submittedName>
        <fullName evidence="5">NADPh-sulfite reductase flavoprotein subunit</fullName>
    </submittedName>
</protein>
<dbReference type="OrthoDB" id="1688044at2759"/>
<proteinExistence type="predicted"/>
<keyword evidence="6" id="KW-1185">Reference proteome</keyword>
<dbReference type="InterPro" id="IPR008254">
    <property type="entry name" value="Flavodoxin/NO_synth"/>
</dbReference>
<dbReference type="GO" id="GO:0005829">
    <property type="term" value="C:cytosol"/>
    <property type="evidence" value="ECO:0007669"/>
    <property type="project" value="TreeGrafter"/>
</dbReference>
<dbReference type="InterPro" id="IPR036770">
    <property type="entry name" value="Ankyrin_rpt-contain_sf"/>
</dbReference>
<keyword evidence="2" id="KW-0040">ANK repeat</keyword>
<dbReference type="SUPFAM" id="SSF52218">
    <property type="entry name" value="Flavoproteins"/>
    <property type="match status" value="1"/>
</dbReference>
<dbReference type="SMART" id="SM00248">
    <property type="entry name" value="ANK"/>
    <property type="match status" value="4"/>
</dbReference>
<dbReference type="PANTHER" id="PTHR19384">
    <property type="entry name" value="NITRIC OXIDE SYNTHASE-RELATED"/>
    <property type="match status" value="1"/>
</dbReference>
<evidence type="ECO:0000256" key="2">
    <source>
        <dbReference type="PROSITE-ProRule" id="PRU00023"/>
    </source>
</evidence>
<gene>
    <name evidence="5" type="ORF">Ctob_012613</name>
</gene>
<organism evidence="5 6">
    <name type="scientific">Chrysochromulina tobinii</name>
    <dbReference type="NCBI Taxonomy" id="1460289"/>
    <lineage>
        <taxon>Eukaryota</taxon>
        <taxon>Haptista</taxon>
        <taxon>Haptophyta</taxon>
        <taxon>Prymnesiophyceae</taxon>
        <taxon>Prymnesiales</taxon>
        <taxon>Chrysochromulinaceae</taxon>
        <taxon>Chrysochromulina</taxon>
    </lineage>
</organism>
<evidence type="ECO:0000313" key="5">
    <source>
        <dbReference type="EMBL" id="KOO35133.1"/>
    </source>
</evidence>
<feature type="transmembrane region" description="Helical" evidence="3">
    <location>
        <begin position="389"/>
        <end position="408"/>
    </location>
</feature>
<reference evidence="6" key="1">
    <citation type="journal article" date="2015" name="PLoS Genet.">
        <title>Genome Sequence and Transcriptome Analyses of Chrysochromulina tobin: Metabolic Tools for Enhanced Algal Fitness in the Prominent Order Prymnesiales (Haptophyceae).</title>
        <authorList>
            <person name="Hovde B.T."/>
            <person name="Deodato C.R."/>
            <person name="Hunsperger H.M."/>
            <person name="Ryken S.A."/>
            <person name="Yost W."/>
            <person name="Jha R.K."/>
            <person name="Patterson J."/>
            <person name="Monnat R.J. Jr."/>
            <person name="Barlow S.B."/>
            <person name="Starkenburg S.R."/>
            <person name="Cattolico R.A."/>
        </authorList>
    </citation>
    <scope>NUCLEOTIDE SEQUENCE</scope>
    <source>
        <strain evidence="6">CCMP291</strain>
    </source>
</reference>
<dbReference type="Pfam" id="PF00258">
    <property type="entry name" value="Flavodoxin_1"/>
    <property type="match status" value="1"/>
</dbReference>
<evidence type="ECO:0000259" key="4">
    <source>
        <dbReference type="PROSITE" id="PS50902"/>
    </source>
</evidence>